<dbReference type="SUPFAM" id="SSF53850">
    <property type="entry name" value="Periplasmic binding protein-like II"/>
    <property type="match status" value="1"/>
</dbReference>
<evidence type="ECO:0000256" key="1">
    <source>
        <dbReference type="SAM" id="SignalP"/>
    </source>
</evidence>
<name>A0ABQ2N4C8_9MICO</name>
<evidence type="ECO:0000313" key="3">
    <source>
        <dbReference type="Proteomes" id="UP000638043"/>
    </source>
</evidence>
<keyword evidence="1" id="KW-0732">Signal</keyword>
<keyword evidence="3" id="KW-1185">Reference proteome</keyword>
<dbReference type="InterPro" id="IPR050490">
    <property type="entry name" value="Bact_solute-bd_prot1"/>
</dbReference>
<dbReference type="Pfam" id="PF01547">
    <property type="entry name" value="SBP_bac_1"/>
    <property type="match status" value="1"/>
</dbReference>
<dbReference type="InterPro" id="IPR006059">
    <property type="entry name" value="SBP"/>
</dbReference>
<dbReference type="EMBL" id="BMMQ01000008">
    <property type="protein sequence ID" value="GGO65846.1"/>
    <property type="molecule type" value="Genomic_DNA"/>
</dbReference>
<dbReference type="PANTHER" id="PTHR43649:SF12">
    <property type="entry name" value="DIACETYLCHITOBIOSE BINDING PROTEIN DASA"/>
    <property type="match status" value="1"/>
</dbReference>
<comment type="caution">
    <text evidence="2">The sequence shown here is derived from an EMBL/GenBank/DDBJ whole genome shotgun (WGS) entry which is preliminary data.</text>
</comment>
<reference evidence="3" key="1">
    <citation type="journal article" date="2019" name="Int. J. Syst. Evol. Microbiol.">
        <title>The Global Catalogue of Microorganisms (GCM) 10K type strain sequencing project: providing services to taxonomists for standard genome sequencing and annotation.</title>
        <authorList>
            <consortium name="The Broad Institute Genomics Platform"/>
            <consortium name="The Broad Institute Genome Sequencing Center for Infectious Disease"/>
            <person name="Wu L."/>
            <person name="Ma J."/>
        </authorList>
    </citation>
    <scope>NUCLEOTIDE SEQUENCE [LARGE SCALE GENOMIC DNA]</scope>
    <source>
        <strain evidence="3">CGMCC 4.7181</strain>
    </source>
</reference>
<organism evidence="2 3">
    <name type="scientific">Microbacterium nanhaiense</name>
    <dbReference type="NCBI Taxonomy" id="1301026"/>
    <lineage>
        <taxon>Bacteria</taxon>
        <taxon>Bacillati</taxon>
        <taxon>Actinomycetota</taxon>
        <taxon>Actinomycetes</taxon>
        <taxon>Micrococcales</taxon>
        <taxon>Microbacteriaceae</taxon>
        <taxon>Microbacterium</taxon>
    </lineage>
</organism>
<dbReference type="Proteomes" id="UP000638043">
    <property type="component" value="Unassembled WGS sequence"/>
</dbReference>
<evidence type="ECO:0000313" key="2">
    <source>
        <dbReference type="EMBL" id="GGO65846.1"/>
    </source>
</evidence>
<accession>A0ABQ2N4C8</accession>
<protein>
    <submittedName>
        <fullName evidence="2">ABC transporter substrate-binding protein</fullName>
    </submittedName>
</protein>
<dbReference type="Gene3D" id="3.40.190.10">
    <property type="entry name" value="Periplasmic binding protein-like II"/>
    <property type="match status" value="2"/>
</dbReference>
<feature type="signal peptide" evidence="1">
    <location>
        <begin position="1"/>
        <end position="24"/>
    </location>
</feature>
<dbReference type="PROSITE" id="PS51257">
    <property type="entry name" value="PROKAR_LIPOPROTEIN"/>
    <property type="match status" value="1"/>
</dbReference>
<dbReference type="RefSeq" id="WP_188702227.1">
    <property type="nucleotide sequence ID" value="NZ_BMMQ01000008.1"/>
</dbReference>
<sequence length="420" mass="44512">MKNAMRRSLTVGAAVATAALVLTACSEGTGGGGGGGDTLTIAGPSSYDLAIKAVAEQFMAENPDIKVETTTASTDQYQQTARTQLASGTAPDILYVWSGGANSMSVWNVAKEGVLEDLSNESWVDIVPEEQKDLAQYDGKTYMLPMVYGAIGAMYNTAVYEDAGVEVPTTYPELLNACHALSDAGYVPFAVGLQTPAHTQLTSYALVASTVYAQDPDFNQQMDDGTANFADSGWRDAFDMYMEMADNDCFQDSPTGTPSEEAIRMVSAGEAGAIVATNATMSQIQEAAGDTEIGFYGLPGADAEDDVYLPVAMGGAYGISKDSKNMENAKKFLDFMATHQTEFSAVAYGVPTDTSQLPSDNKPLATIAEYIDAGKVSTYPDQTWPNAEVQQTHFQVIQDMFASGLSVDDALAQLQAAYDG</sequence>
<feature type="chain" id="PRO_5046612928" evidence="1">
    <location>
        <begin position="25"/>
        <end position="420"/>
    </location>
</feature>
<gene>
    <name evidence="2" type="ORF">GCM10010910_23910</name>
</gene>
<proteinExistence type="predicted"/>
<dbReference type="PANTHER" id="PTHR43649">
    <property type="entry name" value="ARABINOSE-BINDING PROTEIN-RELATED"/>
    <property type="match status" value="1"/>
</dbReference>